<organism evidence="2 3">
    <name type="scientific">candidate division WWE3 bacterium RIFOXYD1_FULL_39_9</name>
    <dbReference type="NCBI Taxonomy" id="1802649"/>
    <lineage>
        <taxon>Bacteria</taxon>
        <taxon>Katanobacteria</taxon>
    </lineage>
</organism>
<name>A0A1F4X974_UNCKA</name>
<dbReference type="Pfam" id="PF02325">
    <property type="entry name" value="CCB3_YggT"/>
    <property type="match status" value="1"/>
</dbReference>
<sequence>MFIYKSLSLLANFIFNFIGLILLLRIGLRFLGANEAAPFVDWIYDTSDPLLNPFREMFTTERTPEGFVIEISSLFALLTYMFLAFFAQEILDNIHAFFDQKNKKKEVQSA</sequence>
<comment type="caution">
    <text evidence="2">The sequence shown here is derived from an EMBL/GenBank/DDBJ whole genome shotgun (WGS) entry which is preliminary data.</text>
</comment>
<protein>
    <recommendedName>
        <fullName evidence="4">YggT family protein</fullName>
    </recommendedName>
</protein>
<reference evidence="2 3" key="1">
    <citation type="journal article" date="2016" name="Nat. Commun.">
        <title>Thousands of microbial genomes shed light on interconnected biogeochemical processes in an aquifer system.</title>
        <authorList>
            <person name="Anantharaman K."/>
            <person name="Brown C.T."/>
            <person name="Hug L.A."/>
            <person name="Sharon I."/>
            <person name="Castelle C.J."/>
            <person name="Probst A.J."/>
            <person name="Thomas B.C."/>
            <person name="Singh A."/>
            <person name="Wilkins M.J."/>
            <person name="Karaoz U."/>
            <person name="Brodie E.L."/>
            <person name="Williams K.H."/>
            <person name="Hubbard S.S."/>
            <person name="Banfield J.F."/>
        </authorList>
    </citation>
    <scope>NUCLEOTIDE SEQUENCE [LARGE SCALE GENOMIC DNA]</scope>
</reference>
<keyword evidence="1" id="KW-0472">Membrane</keyword>
<keyword evidence="1" id="KW-1133">Transmembrane helix</keyword>
<gene>
    <name evidence="2" type="ORF">A2619_02685</name>
</gene>
<proteinExistence type="predicted"/>
<evidence type="ECO:0000313" key="2">
    <source>
        <dbReference type="EMBL" id="OGC78226.1"/>
    </source>
</evidence>
<dbReference type="EMBL" id="MEWG01000005">
    <property type="protein sequence ID" value="OGC78226.1"/>
    <property type="molecule type" value="Genomic_DNA"/>
</dbReference>
<evidence type="ECO:0008006" key="4">
    <source>
        <dbReference type="Google" id="ProtNLM"/>
    </source>
</evidence>
<accession>A0A1F4X974</accession>
<dbReference type="AlphaFoldDB" id="A0A1F4X974"/>
<dbReference type="GO" id="GO:0016020">
    <property type="term" value="C:membrane"/>
    <property type="evidence" value="ECO:0007669"/>
    <property type="project" value="InterPro"/>
</dbReference>
<feature type="transmembrane region" description="Helical" evidence="1">
    <location>
        <begin position="67"/>
        <end position="87"/>
    </location>
</feature>
<feature type="transmembrane region" description="Helical" evidence="1">
    <location>
        <begin position="7"/>
        <end position="28"/>
    </location>
</feature>
<dbReference type="Proteomes" id="UP000176815">
    <property type="component" value="Unassembled WGS sequence"/>
</dbReference>
<keyword evidence="1" id="KW-0812">Transmembrane</keyword>
<dbReference type="InterPro" id="IPR003425">
    <property type="entry name" value="CCB3/YggT"/>
</dbReference>
<evidence type="ECO:0000256" key="1">
    <source>
        <dbReference type="SAM" id="Phobius"/>
    </source>
</evidence>
<evidence type="ECO:0000313" key="3">
    <source>
        <dbReference type="Proteomes" id="UP000176815"/>
    </source>
</evidence>